<accession>A0A2M9CDZ9</accession>
<reference evidence="1 2" key="1">
    <citation type="submission" date="2017-11" db="EMBL/GenBank/DDBJ databases">
        <title>Genomic Encyclopedia of Archaeal and Bacterial Type Strains, Phase II (KMG-II): From Individual Species to Whole Genera.</title>
        <authorList>
            <person name="Goeker M."/>
        </authorList>
    </citation>
    <scope>NUCLEOTIDE SEQUENCE [LARGE SCALE GENOMIC DNA]</scope>
    <source>
        <strain evidence="1 2">DSM 25478</strain>
    </source>
</reference>
<dbReference type="Proteomes" id="UP000231693">
    <property type="component" value="Unassembled WGS sequence"/>
</dbReference>
<evidence type="ECO:0000313" key="2">
    <source>
        <dbReference type="Proteomes" id="UP000231693"/>
    </source>
</evidence>
<keyword evidence="2" id="KW-1185">Reference proteome</keyword>
<name>A0A2M9CDZ9_9CELL</name>
<proteinExistence type="predicted"/>
<organism evidence="1 2">
    <name type="scientific">Sediminihabitans luteus</name>
    <dbReference type="NCBI Taxonomy" id="1138585"/>
    <lineage>
        <taxon>Bacteria</taxon>
        <taxon>Bacillati</taxon>
        <taxon>Actinomycetota</taxon>
        <taxon>Actinomycetes</taxon>
        <taxon>Micrococcales</taxon>
        <taxon>Cellulomonadaceae</taxon>
        <taxon>Sediminihabitans</taxon>
    </lineage>
</organism>
<protein>
    <submittedName>
        <fullName evidence="1">Uncharacterized protein</fullName>
    </submittedName>
</protein>
<dbReference type="AlphaFoldDB" id="A0A2M9CDZ9"/>
<comment type="caution">
    <text evidence="1">The sequence shown here is derived from an EMBL/GenBank/DDBJ whole genome shotgun (WGS) entry which is preliminary data.</text>
</comment>
<evidence type="ECO:0000313" key="1">
    <source>
        <dbReference type="EMBL" id="PJJ70123.1"/>
    </source>
</evidence>
<gene>
    <name evidence="1" type="ORF">CLV28_1949</name>
</gene>
<sequence>MASVSPLDAPNARFVRPGRRAVAAVSALVAVASLLAGCATDDVGDVGDWRKDPGLPGAVVANLPTGITVASDVPAELALIASQTIFAAAPAVVLVEDGDPEAEAAAAEAADEVDGPVLAVGGVISDDGLRIELERLGATGVLVVGDVEDATLRSIAPAATAVRLKSSWAAGTPTGDTEIAGAIAQLPERGKPQQATEAVALVDPDADEDVTLAVATARAAGAVVIEVPGGDPRASHASVDALANAQALSAIGIGTTFGSSSQLAARFRAASTGVELPGGGQLVTGSRYVGLAGSPVSPSLGALGRQDVDATVTRAAEVAGAVDPDAVPTLEIAATVAAPAAGEDGDFSNETPADELRPLVEAGLAAGQSVVLDFQPGGSTFVEQLAEYRDLLDLPGVGVALDLEWRYPDGAPGGLVAGRVPAAEVDEALAYLADVVVDGALPQKLVVLRDDATPSVDDPGALDLQRDPLGVVVSLPGDVDAPAWSTAADDVMAGVRLTLPSWGLPAAADDGTPAYVVYR</sequence>
<dbReference type="EMBL" id="PGFE01000003">
    <property type="protein sequence ID" value="PJJ70123.1"/>
    <property type="molecule type" value="Genomic_DNA"/>
</dbReference>